<dbReference type="InterPro" id="IPR036249">
    <property type="entry name" value="Thioredoxin-like_sf"/>
</dbReference>
<keyword evidence="6" id="KW-1185">Reference proteome</keyword>
<feature type="active site" description="Nucleophile" evidence="2">
    <location>
        <position position="18"/>
    </location>
</feature>
<dbReference type="Gramene" id="ABO95142">
    <property type="protein sequence ID" value="ABO95142"/>
    <property type="gene ID" value="OSTLU_10652"/>
</dbReference>
<dbReference type="GeneID" id="5001076"/>
<evidence type="ECO:0000256" key="3">
    <source>
        <dbReference type="PIRSR" id="PIRSR000077-4"/>
    </source>
</evidence>
<keyword evidence="3" id="KW-0676">Redox-active center</keyword>
<evidence type="ECO:0000313" key="5">
    <source>
        <dbReference type="EMBL" id="ABO95142.1"/>
    </source>
</evidence>
<gene>
    <name evidence="5" type="ORF">OSTLU_10652</name>
</gene>
<protein>
    <recommendedName>
        <fullName evidence="4">Thioredoxin domain-containing protein</fullName>
    </recommendedName>
</protein>
<feature type="site" description="Deprotonates C-terminal active site Cys" evidence="2">
    <location>
        <position position="12"/>
    </location>
</feature>
<dbReference type="PRINTS" id="PR00421">
    <property type="entry name" value="THIOREDOXIN"/>
</dbReference>
<dbReference type="HOGENOM" id="CLU_090389_14_6_1"/>
<dbReference type="Pfam" id="PF00085">
    <property type="entry name" value="Thioredoxin"/>
    <property type="match status" value="1"/>
</dbReference>
<dbReference type="InterPro" id="IPR013766">
    <property type="entry name" value="Thioredoxin_domain"/>
</dbReference>
<dbReference type="PROSITE" id="PS51352">
    <property type="entry name" value="THIOREDOXIN_2"/>
    <property type="match status" value="1"/>
</dbReference>
<dbReference type="RefSeq" id="XP_001416849.1">
    <property type="nucleotide sequence ID" value="XM_001416812.1"/>
</dbReference>
<dbReference type="Proteomes" id="UP000001568">
    <property type="component" value="Chromosome 3"/>
</dbReference>
<name>A4RTV3_OSTLU</name>
<evidence type="ECO:0000256" key="1">
    <source>
        <dbReference type="ARBA" id="ARBA00023157"/>
    </source>
</evidence>
<accession>A4RTV3</accession>
<dbReference type="GO" id="GO:0015035">
    <property type="term" value="F:protein-disulfide reductase activity"/>
    <property type="evidence" value="ECO:0007669"/>
    <property type="project" value="InterPro"/>
</dbReference>
<feature type="active site" description="Nucleophile" evidence="2">
    <location>
        <position position="21"/>
    </location>
</feature>
<sequence length="65" mass="7089">EAKAAKRAVVVDFTATWCGPCRRIAPVFADMSEEYDAMFIKVDVDKNGAVSGAHNVTAMPTFAFY</sequence>
<dbReference type="Gene3D" id="3.40.30.10">
    <property type="entry name" value="Glutaredoxin"/>
    <property type="match status" value="1"/>
</dbReference>
<proteinExistence type="predicted"/>
<dbReference type="OrthoDB" id="2121326at2759"/>
<dbReference type="PANTHER" id="PTHR46115">
    <property type="entry name" value="THIOREDOXIN-LIKE PROTEIN 1"/>
    <property type="match status" value="1"/>
</dbReference>
<feature type="non-terminal residue" evidence="5">
    <location>
        <position position="1"/>
    </location>
</feature>
<feature type="site" description="Contributes to redox potential value" evidence="2">
    <location>
        <position position="19"/>
    </location>
</feature>
<dbReference type="EMBL" id="CP000583">
    <property type="protein sequence ID" value="ABO95142.1"/>
    <property type="molecule type" value="Genomic_DNA"/>
</dbReference>
<dbReference type="PIRSF" id="PIRSF000077">
    <property type="entry name" value="Thioredoxin"/>
    <property type="match status" value="1"/>
</dbReference>
<dbReference type="PROSITE" id="PS00194">
    <property type="entry name" value="THIOREDOXIN_1"/>
    <property type="match status" value="1"/>
</dbReference>
<keyword evidence="1 3" id="KW-1015">Disulfide bond</keyword>
<feature type="domain" description="Thioredoxin" evidence="4">
    <location>
        <begin position="1"/>
        <end position="65"/>
    </location>
</feature>
<reference evidence="5 6" key="1">
    <citation type="journal article" date="2007" name="Proc. Natl. Acad. Sci. U.S.A.">
        <title>The tiny eukaryote Ostreococcus provides genomic insights into the paradox of plankton speciation.</title>
        <authorList>
            <person name="Palenik B."/>
            <person name="Grimwood J."/>
            <person name="Aerts A."/>
            <person name="Rouze P."/>
            <person name="Salamov A."/>
            <person name="Putnam N."/>
            <person name="Dupont C."/>
            <person name="Jorgensen R."/>
            <person name="Derelle E."/>
            <person name="Rombauts S."/>
            <person name="Zhou K."/>
            <person name="Otillar R."/>
            <person name="Merchant S.S."/>
            <person name="Podell S."/>
            <person name="Gaasterland T."/>
            <person name="Napoli C."/>
            <person name="Gendler K."/>
            <person name="Manuell A."/>
            <person name="Tai V."/>
            <person name="Vallon O."/>
            <person name="Piganeau G."/>
            <person name="Jancek S."/>
            <person name="Heijde M."/>
            <person name="Jabbari K."/>
            <person name="Bowler C."/>
            <person name="Lohr M."/>
            <person name="Robbens S."/>
            <person name="Werner G."/>
            <person name="Dubchak I."/>
            <person name="Pazour G.J."/>
            <person name="Ren Q."/>
            <person name="Paulsen I."/>
            <person name="Delwiche C."/>
            <person name="Schmutz J."/>
            <person name="Rokhsar D."/>
            <person name="Van de Peer Y."/>
            <person name="Moreau H."/>
            <person name="Grigoriev I.V."/>
        </authorList>
    </citation>
    <scope>NUCLEOTIDE SEQUENCE [LARGE SCALE GENOMIC DNA]</scope>
    <source>
        <strain evidence="5 6">CCE9901</strain>
    </source>
</reference>
<organism evidence="5 6">
    <name type="scientific">Ostreococcus lucimarinus (strain CCE9901)</name>
    <dbReference type="NCBI Taxonomy" id="436017"/>
    <lineage>
        <taxon>Eukaryota</taxon>
        <taxon>Viridiplantae</taxon>
        <taxon>Chlorophyta</taxon>
        <taxon>Mamiellophyceae</taxon>
        <taxon>Mamiellales</taxon>
        <taxon>Bathycoccaceae</taxon>
        <taxon>Ostreococcus</taxon>
    </lineage>
</organism>
<dbReference type="CDD" id="cd02947">
    <property type="entry name" value="TRX_family"/>
    <property type="match status" value="1"/>
</dbReference>
<feature type="non-terminal residue" evidence="5">
    <location>
        <position position="65"/>
    </location>
</feature>
<feature type="site" description="Contributes to redox potential value" evidence="2">
    <location>
        <position position="20"/>
    </location>
</feature>
<dbReference type="InterPro" id="IPR005746">
    <property type="entry name" value="Thioredoxin"/>
</dbReference>
<dbReference type="eggNOG" id="KOG0908">
    <property type="taxonomic scope" value="Eukaryota"/>
</dbReference>
<dbReference type="AlphaFoldDB" id="A4RTV3"/>
<feature type="disulfide bond" description="Redox-active" evidence="3">
    <location>
        <begin position="18"/>
        <end position="21"/>
    </location>
</feature>
<dbReference type="KEGG" id="olu:OSTLU_10652"/>
<evidence type="ECO:0000259" key="4">
    <source>
        <dbReference type="PROSITE" id="PS51352"/>
    </source>
</evidence>
<evidence type="ECO:0000256" key="2">
    <source>
        <dbReference type="PIRSR" id="PIRSR000077-1"/>
    </source>
</evidence>
<dbReference type="InterPro" id="IPR017937">
    <property type="entry name" value="Thioredoxin_CS"/>
</dbReference>
<dbReference type="SUPFAM" id="SSF52833">
    <property type="entry name" value="Thioredoxin-like"/>
    <property type="match status" value="1"/>
</dbReference>
<dbReference type="OMA" id="EYDAMFI"/>
<evidence type="ECO:0000313" key="6">
    <source>
        <dbReference type="Proteomes" id="UP000001568"/>
    </source>
</evidence>
<dbReference type="STRING" id="436017.A4RTV3"/>